<evidence type="ECO:0000313" key="1">
    <source>
        <dbReference type="EMBL" id="AOW41468.1"/>
    </source>
</evidence>
<dbReference type="KEGG" id="vg:37617005"/>
<accession>A0A1D8QLI3</accession>
<keyword evidence="2" id="KW-1185">Reference proteome</keyword>
<organism evidence="1 2">
    <name type="scientific">Trichoplusia ni granulovirus LBIV-12</name>
    <dbReference type="NCBI Taxonomy" id="1916701"/>
    <lineage>
        <taxon>Viruses</taxon>
        <taxon>Viruses incertae sedis</taxon>
        <taxon>Naldaviricetes</taxon>
        <taxon>Lefavirales</taxon>
        <taxon>Baculoviridae</taxon>
        <taxon>Betabaculovirus</taxon>
        <taxon>Betabaculovirus trini</taxon>
    </lineage>
</organism>
<dbReference type="Proteomes" id="UP000232707">
    <property type="component" value="Segment"/>
</dbReference>
<dbReference type="GeneID" id="37617005"/>
<sequence length="345" mass="39818">MAKRALESLSMAGGAAKISRIEIEKIETVVDKKFWRINNKECYCIIIRQNNMVSDRSVIDKKVYNEINVNSTYKFTYQIIKGLLYIVDHTMIELKYFVTRDDFALEKLISLYLFIVCAYEVRDYGNNSFSTIKVCTIIKREQEFVQCDLFINLDTLITFDIELHDDNATRVTKALKCLYELKDSWCVAHVSCIKNVSPTTVYYNLLLFPHSTITELEPGKEVHTDRIGNQFSNISYLNKVFRCVEVLQLTCTLTDFVHRVTNKVNKLFKITLETKGSEKINATAFINNMKQEECEEGLQAVNINVANGDVIYAIVTNKHGEQTNICLTSIVTYSKSKNEFYSLFY</sequence>
<name>A0A1D8QLI3_GVTN</name>
<proteinExistence type="predicted"/>
<dbReference type="EMBL" id="KU752557">
    <property type="protein sequence ID" value="AOW41468.1"/>
    <property type="molecule type" value="Genomic_DNA"/>
</dbReference>
<protein>
    <submittedName>
        <fullName evidence="1">Lef-3</fullName>
    </submittedName>
</protein>
<evidence type="ECO:0000313" key="2">
    <source>
        <dbReference type="Proteomes" id="UP000232707"/>
    </source>
</evidence>
<reference evidence="1 2" key="1">
    <citation type="submission" date="2016-02" db="EMBL/GenBank/DDBJ databases">
        <title>Genome sequence of a new Betabaculovirus TnGV isolated from the cabagge looper Trichoplusia ni (Lepidoptera: Noctuidae).</title>
        <authorList>
            <person name="Del Rincon-Castro M.C."/>
            <person name="Bivian-Hernandez Mdl.A."/>
            <person name="Lopez-Tlacomulco J.J."/>
            <person name="Ibarra J.E."/>
        </authorList>
    </citation>
    <scope>NUCLEOTIDE SEQUENCE [LARGE SCALE GENOMIC DNA]</scope>
    <source>
        <strain evidence="1">LBIV-12</strain>
    </source>
</reference>
<dbReference type="RefSeq" id="YP_009506200.1">
    <property type="nucleotide sequence ID" value="NC_038375.1"/>
</dbReference>